<sequence length="221" mass="24130">MHLIADIPGPDDSLEHPTLAYVTSSTTSRLLSVVVDVGTKRLVAAERVGTAHPADQEQLYRAIEAIIGDVRRAENPSPVLETHLVKALAAFREHLRPRRRRCRGGLSPAQLRIATATLGSNLSGDVVVAHVAAACRVSEGHFSRAFRVSTGVSPTRWRLEQRLHFCRQRLVGSDDALSVISAQAGFPEQSYFSRVFARTNGMCPSEWRRIFKGASLAPVAA</sequence>
<evidence type="ECO:0000256" key="1">
    <source>
        <dbReference type="ARBA" id="ARBA00023015"/>
    </source>
</evidence>
<dbReference type="PANTHER" id="PTHR46796">
    <property type="entry name" value="HTH-TYPE TRANSCRIPTIONAL ACTIVATOR RHAS-RELATED"/>
    <property type="match status" value="1"/>
</dbReference>
<reference evidence="5 6" key="1">
    <citation type="submission" date="2019-06" db="EMBL/GenBank/DDBJ databases">
        <title>A complete genome sequence for Luteibacter pinisoli MAH-14.</title>
        <authorList>
            <person name="Baltrus D.A."/>
        </authorList>
    </citation>
    <scope>NUCLEOTIDE SEQUENCE [LARGE SCALE GENOMIC DNA]</scope>
    <source>
        <strain evidence="5 6">MAH-14</strain>
    </source>
</reference>
<evidence type="ECO:0000313" key="5">
    <source>
        <dbReference type="EMBL" id="QDE39844.1"/>
    </source>
</evidence>
<accession>A0A4Y5Z429</accession>
<organism evidence="5 6">
    <name type="scientific">Luteibacter pinisoli</name>
    <dbReference type="NCBI Taxonomy" id="2589080"/>
    <lineage>
        <taxon>Bacteria</taxon>
        <taxon>Pseudomonadati</taxon>
        <taxon>Pseudomonadota</taxon>
        <taxon>Gammaproteobacteria</taxon>
        <taxon>Lysobacterales</taxon>
        <taxon>Rhodanobacteraceae</taxon>
        <taxon>Luteibacter</taxon>
    </lineage>
</organism>
<evidence type="ECO:0000313" key="6">
    <source>
        <dbReference type="Proteomes" id="UP000316093"/>
    </source>
</evidence>
<keyword evidence="3" id="KW-0804">Transcription</keyword>
<protein>
    <submittedName>
        <fullName evidence="5">Helix-turn-helix transcriptional regulator</fullName>
    </submittedName>
</protein>
<name>A0A4Y5Z429_9GAMM</name>
<evidence type="ECO:0000256" key="3">
    <source>
        <dbReference type="ARBA" id="ARBA00023163"/>
    </source>
</evidence>
<dbReference type="Pfam" id="PF12833">
    <property type="entry name" value="HTH_18"/>
    <property type="match status" value="1"/>
</dbReference>
<dbReference type="PROSITE" id="PS01124">
    <property type="entry name" value="HTH_ARAC_FAMILY_2"/>
    <property type="match status" value="1"/>
</dbReference>
<proteinExistence type="predicted"/>
<dbReference type="AlphaFoldDB" id="A0A4Y5Z429"/>
<dbReference type="KEGG" id="lpy:FIV34_11795"/>
<evidence type="ECO:0000256" key="2">
    <source>
        <dbReference type="ARBA" id="ARBA00023125"/>
    </source>
</evidence>
<dbReference type="GO" id="GO:0003700">
    <property type="term" value="F:DNA-binding transcription factor activity"/>
    <property type="evidence" value="ECO:0007669"/>
    <property type="project" value="InterPro"/>
</dbReference>
<dbReference type="OrthoDB" id="9809338at2"/>
<evidence type="ECO:0000259" key="4">
    <source>
        <dbReference type="PROSITE" id="PS01124"/>
    </source>
</evidence>
<dbReference type="InterPro" id="IPR009057">
    <property type="entry name" value="Homeodomain-like_sf"/>
</dbReference>
<dbReference type="SUPFAM" id="SSF46689">
    <property type="entry name" value="Homeodomain-like"/>
    <property type="match status" value="2"/>
</dbReference>
<gene>
    <name evidence="5" type="ORF">FIV34_11795</name>
</gene>
<dbReference type="InterPro" id="IPR018060">
    <property type="entry name" value="HTH_AraC"/>
</dbReference>
<feature type="domain" description="HTH araC/xylS-type" evidence="4">
    <location>
        <begin position="112"/>
        <end position="210"/>
    </location>
</feature>
<dbReference type="GO" id="GO:0043565">
    <property type="term" value="F:sequence-specific DNA binding"/>
    <property type="evidence" value="ECO:0007669"/>
    <property type="project" value="InterPro"/>
</dbReference>
<dbReference type="SMART" id="SM00342">
    <property type="entry name" value="HTH_ARAC"/>
    <property type="match status" value="1"/>
</dbReference>
<keyword evidence="1" id="KW-0805">Transcription regulation</keyword>
<dbReference type="RefSeq" id="WP_139982973.1">
    <property type="nucleotide sequence ID" value="NZ_CP041046.1"/>
</dbReference>
<dbReference type="PANTHER" id="PTHR46796:SF14">
    <property type="entry name" value="TRANSCRIPTIONAL REGULATORY PROTEIN"/>
    <property type="match status" value="1"/>
</dbReference>
<keyword evidence="6" id="KW-1185">Reference proteome</keyword>
<keyword evidence="2" id="KW-0238">DNA-binding</keyword>
<dbReference type="EMBL" id="CP041046">
    <property type="protein sequence ID" value="QDE39844.1"/>
    <property type="molecule type" value="Genomic_DNA"/>
</dbReference>
<dbReference type="InterPro" id="IPR050204">
    <property type="entry name" value="AraC_XylS_family_regulators"/>
</dbReference>
<dbReference type="Proteomes" id="UP000316093">
    <property type="component" value="Chromosome"/>
</dbReference>
<dbReference type="Gene3D" id="1.10.10.60">
    <property type="entry name" value="Homeodomain-like"/>
    <property type="match status" value="2"/>
</dbReference>